<keyword evidence="4" id="KW-0547">Nucleotide-binding</keyword>
<keyword evidence="7" id="KW-0902">Two-component regulatory system</keyword>
<dbReference type="GO" id="GO:0004673">
    <property type="term" value="F:protein histidine kinase activity"/>
    <property type="evidence" value="ECO:0007669"/>
    <property type="project" value="UniProtKB-EC"/>
</dbReference>
<dbReference type="InterPro" id="IPR003594">
    <property type="entry name" value="HATPase_dom"/>
</dbReference>
<keyword evidence="5" id="KW-0418">Kinase</keyword>
<dbReference type="SUPFAM" id="SSF55874">
    <property type="entry name" value="ATPase domain of HSP90 chaperone/DNA topoisomerase II/histidine kinase"/>
    <property type="match status" value="1"/>
</dbReference>
<evidence type="ECO:0000256" key="4">
    <source>
        <dbReference type="ARBA" id="ARBA00022741"/>
    </source>
</evidence>
<dbReference type="EC" id="2.7.13.3" evidence="2"/>
<evidence type="ECO:0000256" key="7">
    <source>
        <dbReference type="ARBA" id="ARBA00023012"/>
    </source>
</evidence>
<dbReference type="Gene3D" id="3.30.565.10">
    <property type="entry name" value="Histidine kinase-like ATPase, C-terminal domain"/>
    <property type="match status" value="1"/>
</dbReference>
<dbReference type="RefSeq" id="WP_104521323.1">
    <property type="nucleotide sequence ID" value="NZ_NHRY01000240.1"/>
</dbReference>
<sequence length="211" mass="22532">MLAFGRRQALQPTVVAPDALLRGIAGLIASGIGPAIRLAFRLHDGWSTACDANQSENALLNLALNARDAMPAGGALTISTADRTVTAADLADQDGVEPGDYVAIIVADTGTGMEPEVLRRAFEPFFTTRPIGRGTGLGLSQMYGFVRQSGGFVRLESQPGQGTAVHCSCRARTGPDYMRGRFPRRGRTVFLAIRNRRRPCLSSRTRTASGK</sequence>
<dbReference type="GO" id="GO:0005524">
    <property type="term" value="F:ATP binding"/>
    <property type="evidence" value="ECO:0007669"/>
    <property type="project" value="UniProtKB-KW"/>
</dbReference>
<comment type="catalytic activity">
    <reaction evidence="1">
        <text>ATP + protein L-histidine = ADP + protein N-phospho-L-histidine.</text>
        <dbReference type="EC" id="2.7.13.3"/>
    </reaction>
</comment>
<protein>
    <recommendedName>
        <fullName evidence="2">histidine kinase</fullName>
        <ecNumber evidence="2">2.7.13.3</ecNumber>
    </recommendedName>
</protein>
<dbReference type="AlphaFoldDB" id="A0A2S6N222"/>
<dbReference type="PRINTS" id="PR00344">
    <property type="entry name" value="BCTRLSENSOR"/>
</dbReference>
<dbReference type="PANTHER" id="PTHR43065">
    <property type="entry name" value="SENSOR HISTIDINE KINASE"/>
    <property type="match status" value="1"/>
</dbReference>
<dbReference type="EMBL" id="NHRY01000240">
    <property type="protein sequence ID" value="PPQ28646.1"/>
    <property type="molecule type" value="Genomic_DNA"/>
</dbReference>
<organism evidence="9 10">
    <name type="scientific">Rhodopila globiformis</name>
    <name type="common">Rhodopseudomonas globiformis</name>
    <dbReference type="NCBI Taxonomy" id="1071"/>
    <lineage>
        <taxon>Bacteria</taxon>
        <taxon>Pseudomonadati</taxon>
        <taxon>Pseudomonadota</taxon>
        <taxon>Alphaproteobacteria</taxon>
        <taxon>Acetobacterales</taxon>
        <taxon>Acetobacteraceae</taxon>
        <taxon>Rhodopila</taxon>
    </lineage>
</organism>
<keyword evidence="10" id="KW-1185">Reference proteome</keyword>
<feature type="domain" description="Histidine kinase" evidence="8">
    <location>
        <begin position="51"/>
        <end position="165"/>
    </location>
</feature>
<evidence type="ECO:0000256" key="6">
    <source>
        <dbReference type="ARBA" id="ARBA00022840"/>
    </source>
</evidence>
<evidence type="ECO:0000256" key="5">
    <source>
        <dbReference type="ARBA" id="ARBA00022777"/>
    </source>
</evidence>
<keyword evidence="3" id="KW-0808">Transferase</keyword>
<dbReference type="GO" id="GO:0000160">
    <property type="term" value="P:phosphorelay signal transduction system"/>
    <property type="evidence" value="ECO:0007669"/>
    <property type="project" value="UniProtKB-KW"/>
</dbReference>
<proteinExistence type="predicted"/>
<dbReference type="Proteomes" id="UP000239724">
    <property type="component" value="Unassembled WGS sequence"/>
</dbReference>
<dbReference type="Pfam" id="PF02518">
    <property type="entry name" value="HATPase_c"/>
    <property type="match status" value="1"/>
</dbReference>
<name>A0A2S6N222_RHOGL</name>
<evidence type="ECO:0000256" key="3">
    <source>
        <dbReference type="ARBA" id="ARBA00022679"/>
    </source>
</evidence>
<evidence type="ECO:0000259" key="8">
    <source>
        <dbReference type="PROSITE" id="PS50109"/>
    </source>
</evidence>
<dbReference type="PANTHER" id="PTHR43065:SF46">
    <property type="entry name" value="C4-DICARBOXYLATE TRANSPORT SENSOR PROTEIN DCTB"/>
    <property type="match status" value="1"/>
</dbReference>
<accession>A0A2S6N222</accession>
<dbReference type="PROSITE" id="PS50109">
    <property type="entry name" value="HIS_KIN"/>
    <property type="match status" value="1"/>
</dbReference>
<evidence type="ECO:0000256" key="2">
    <source>
        <dbReference type="ARBA" id="ARBA00012438"/>
    </source>
</evidence>
<evidence type="ECO:0000313" key="10">
    <source>
        <dbReference type="Proteomes" id="UP000239724"/>
    </source>
</evidence>
<dbReference type="SMART" id="SM00387">
    <property type="entry name" value="HATPase_c"/>
    <property type="match status" value="1"/>
</dbReference>
<dbReference type="InterPro" id="IPR005467">
    <property type="entry name" value="His_kinase_dom"/>
</dbReference>
<dbReference type="OrthoDB" id="9796100at2"/>
<evidence type="ECO:0000313" key="9">
    <source>
        <dbReference type="EMBL" id="PPQ28646.1"/>
    </source>
</evidence>
<evidence type="ECO:0000256" key="1">
    <source>
        <dbReference type="ARBA" id="ARBA00000085"/>
    </source>
</evidence>
<gene>
    <name evidence="9" type="ORF">CCS01_23840</name>
</gene>
<comment type="caution">
    <text evidence="9">The sequence shown here is derived from an EMBL/GenBank/DDBJ whole genome shotgun (WGS) entry which is preliminary data.</text>
</comment>
<dbReference type="InterPro" id="IPR004358">
    <property type="entry name" value="Sig_transdc_His_kin-like_C"/>
</dbReference>
<dbReference type="InterPro" id="IPR036890">
    <property type="entry name" value="HATPase_C_sf"/>
</dbReference>
<keyword evidence="6" id="KW-0067">ATP-binding</keyword>
<reference evidence="9 10" key="1">
    <citation type="journal article" date="2018" name="Arch. Microbiol.">
        <title>New insights into the metabolic potential of the phototrophic purple bacterium Rhodopila globiformis DSM 161(T) from its draft genome sequence and evidence for a vanadium-dependent nitrogenase.</title>
        <authorList>
            <person name="Imhoff J.F."/>
            <person name="Rahn T."/>
            <person name="Kunzel S."/>
            <person name="Neulinger S.C."/>
        </authorList>
    </citation>
    <scope>NUCLEOTIDE SEQUENCE [LARGE SCALE GENOMIC DNA]</scope>
    <source>
        <strain evidence="9 10">DSM 161</strain>
    </source>
</reference>